<comment type="caution">
    <text evidence="3">The sequence shown here is derived from an EMBL/GenBank/DDBJ whole genome shotgun (WGS) entry which is preliminary data.</text>
</comment>
<dbReference type="PANTHER" id="PTHR13650:SF0">
    <property type="entry name" value="SPATACSIN"/>
    <property type="match status" value="1"/>
</dbReference>
<evidence type="ECO:0000256" key="1">
    <source>
        <dbReference type="SAM" id="MobiDB-lite"/>
    </source>
</evidence>
<feature type="compositionally biased region" description="Basic and acidic residues" evidence="1">
    <location>
        <begin position="2574"/>
        <end position="2584"/>
    </location>
</feature>
<protein>
    <submittedName>
        <fullName evidence="3">Ubiquitin carboxyl-terminal hydrolase 27-like</fullName>
    </submittedName>
</protein>
<dbReference type="Pfam" id="PF14649">
    <property type="entry name" value="Spatacsin_C"/>
    <property type="match status" value="1"/>
</dbReference>
<feature type="compositionally biased region" description="Low complexity" evidence="1">
    <location>
        <begin position="2549"/>
        <end position="2558"/>
    </location>
</feature>
<dbReference type="InterPro" id="IPR028103">
    <property type="entry name" value="Spatacsin"/>
</dbReference>
<name>A0A6A3AAG9_HIBSY</name>
<dbReference type="GO" id="GO:0005737">
    <property type="term" value="C:cytoplasm"/>
    <property type="evidence" value="ECO:0007669"/>
    <property type="project" value="TreeGrafter"/>
</dbReference>
<organism evidence="3 4">
    <name type="scientific">Hibiscus syriacus</name>
    <name type="common">Rose of Sharon</name>
    <dbReference type="NCBI Taxonomy" id="106335"/>
    <lineage>
        <taxon>Eukaryota</taxon>
        <taxon>Viridiplantae</taxon>
        <taxon>Streptophyta</taxon>
        <taxon>Embryophyta</taxon>
        <taxon>Tracheophyta</taxon>
        <taxon>Spermatophyta</taxon>
        <taxon>Magnoliopsida</taxon>
        <taxon>eudicotyledons</taxon>
        <taxon>Gunneridae</taxon>
        <taxon>Pentapetalae</taxon>
        <taxon>rosids</taxon>
        <taxon>malvids</taxon>
        <taxon>Malvales</taxon>
        <taxon>Malvaceae</taxon>
        <taxon>Malvoideae</taxon>
        <taxon>Hibiscus</taxon>
    </lineage>
</organism>
<accession>A0A6A3AAG9</accession>
<feature type="region of interest" description="Disordered" evidence="1">
    <location>
        <begin position="2541"/>
        <end position="2601"/>
    </location>
</feature>
<evidence type="ECO:0000313" key="4">
    <source>
        <dbReference type="Proteomes" id="UP000436088"/>
    </source>
</evidence>
<keyword evidence="4" id="KW-1185">Reference proteome</keyword>
<evidence type="ECO:0000259" key="2">
    <source>
        <dbReference type="Pfam" id="PF14649"/>
    </source>
</evidence>
<dbReference type="EMBL" id="VEPZ02001024">
    <property type="protein sequence ID" value="KAE8701108.1"/>
    <property type="molecule type" value="Genomic_DNA"/>
</dbReference>
<dbReference type="OrthoDB" id="2018754at2759"/>
<dbReference type="PANTHER" id="PTHR13650">
    <property type="entry name" value="SPATACSIN"/>
    <property type="match status" value="1"/>
</dbReference>
<proteinExistence type="predicted"/>
<gene>
    <name evidence="3" type="ORF">F3Y22_tig00110548pilonHSYRG00240</name>
</gene>
<dbReference type="InterPro" id="IPR028107">
    <property type="entry name" value="Spatacsin_C_dom"/>
</dbReference>
<sequence length="3211" mass="359879">MDHTASGEGPAILQLHKWGPSELPLNLSEYREAFISPTRELLLLLSYQCQALVLPLTTGGSVDADISESHHDERPQNLDLLACSSNLKDDIPCTSGSAIDSDNDISLEPGFSRCNGYPFIYDVNSLAWGVCGDTYNQHKDGSFRELLFVSGNQGVMVHAFSQPDKSCVTGAILEGEFREGTWVEWGPSASSFQHINEEKTIDLSFEASQNTIEKSITNGNVGVPDKISKKVGDDVLPGTDTSKRWLRSCFTKAETVEYEGCIWTRFPQKSSVPCFAKVVSFGIFTSDFPVLRFLSKKNSSSSGEGCRETIRNLENGSHENVELDTSDVGSSTSYKCSRVFSCNSHHLIGFFLTLMNSASANASDGSEKRIKNIIVIARLDIWGIQWVSLVKLPQNENTFPLDDWKDFHFSGDFLICLNASGLVFFYNAVSGEHVAHLDILRACELKCSANLCEPERSTLDDADMQNKSNYQHGDLFCRRTFKRLLVASYTPLVAVVDEFNILYVIYAGDCLPDKCYAFEKLLPHYQHLGLGMLVGWDVGSSDVSHQRIYTGSPNSCNLNRSSKMNEIVSFCDNIGNNILQKIHGWKRYGNGCLPDSVLNGFSSTSKLMNEKVHDSKIHFHLMRKIFLPTDRYSDDDCICFSSFGITRLIRRQNIKDHKSSQIVHFNLHTDSLVHDDRFLNLGSKKFSLQGREEVSIGEAVGCTFQGCLYLVTDGGLSVVLPSVSVSSNLLPIETHGCQQPGIVTGIGCHPKNIPGLEEPKMLWSPWKVEILDKVLLYEGPEEADRLCFENGWDLKFSRMRRLQIALDYLKYDEVKQSLEMLVGVNLAEEGVLRLLFAAVYRMFGKNGNDNEVSAASRLLKLATWFATKMIREYGLNQLKRDAFMFQGLDRPRVLALPSILPDKTQNEVGTSTRLREMAHFLEIIRNLQYQLRAKLKKPGQGLVDRKEQLSMVDPSFLRGEFQFSTPSVDWLETLNEHEHQIPALAFPPNNNEKLALVPKNAISTEAYVDLEDPSEATALIPRGMGSGKILPTENPKEMIARWEIDKLDLKTVVKDALLSGRLPLAVLQLHLHRSSEFTSDEEPHDTFNEVSDIGRDIAYDLFLKGETELAIATLQRLGEDVEICLKQLLFGTVRKTLRVQIAEEMKRYGYLGSVEWKVLERISLIERIYPSCSFWKTFHGHMKECMHVSSTLNSPEGIHLCLLDFFNNLKIECGEIDGVVLGAWANVNENSSDNVLEQDDVRAGYWVAAAVWSTAWDQRTFDRIVLDQPFVMGVHVSWESQLEYHIYHNDWEEVFKLLDLIPTSVLSNGSLQIALDDFQPASTIECSGFPDFGNYMYSVEELDAVCMDVPDVKIFRLSSIFMCSTWLRILIEQELVKKLIFLKEYWEGTAEVASLLARSGFIMKRFKISFEDNSTGRSWDPDFSSRNEIFRADTVQALDKLFIRYCAQNNLSNLLDLYLDHHKLVVDDESLFSLQEAAGDCHWARWLLLSRFKGHEYDASFENARSIMSRNLIHDGSLHGHEVDEIIHTIDDIAEGGGEMAALATLMYASAPIPNCLISGSVNRHNSSTAQCTLENLRPTLQHYPTLWRTLVSGCFGQDTSFGFLRTGAKNALAEYLNWRDNIFFSTGRDTSLLQMLPFWFPKAVRRLIQLYVQGPLGWQSFSGLPTGESLLDRDIDFYINADEQAEINAISWEETIQKHVEEELYHSSLKETGLGLEHHLHRGRALAAFNYLLISRVEKLKMEGRSNASGQTNVQSDVQTLLAPISEKEECFLSSVMPFAITHFEDNVLVASCSFLLELCGLSASMVQVDVASLRRISFFYKSIQHKENSRQLSSKGSAFHAATHDDSIMESLAQALADECMHGDNSKQRGSLISVSSKQHSRALMLVLQHLEKASLTQLVEGKTCGFWLLTGNGDGTELRSQQKAASQYWSLVTLFCQIHQLPLSTKYLAVLARDNDWVGFLCEAQIGGYSFDTVFQVASKDFSDPRLKIHILTVLKSMQSKKMASSQSDLDKKSESPFPEENVYIPIELFRVLADCEKQKTPGEALLLKAKDFSWSILAMIASCFPDVSPLSCLTVWLEITAARETKFIKVNDIASQIADNVAAAVEATNSLSCGSRSLSFHYNRRNTKRRRLLESLCRTPFPGASDSSTRIFSAVGSTAGEEKKVELGEQIIVSSDFNEGPASLAKMVAVLCEQRLFLPLLRAFELFLPSCSFLPFIRALQAFSQMRLSEASAHLASFSARIKEEPSHLQTNNGREGQIGISWISSAAIKAADATISTCPSPYEKRCLLQLLAAADFGDGGSATAHYRQLYWKINLAEPSLRKNDDLHLGNETLDDASLLTALEENRQWEQARNWARQLEASGGPWKSTFHQVTETQSESMVAEWKEFLWDVPEERVALWGHCQTLFIRYSYPALQAGLFFLKHAEAVEKDLPARELHEMLLLSLQWLSGMITKSNPVYPLHLLREIETRVWLLAVESEAQGKSEGEISLTGSSQNPLTRNISNIIDRTASIITKMDNHINSMKNVTVEKYDAREPLQRNQALDSSSSTVTIRSSKTKRRAKGYASSRRPMVDLVDKGSEPEDGSNPPKPRNDLQLQDESLKIEISFSKWEERIGPGELERAVVSLLEFGQISAAKQLQQKLSPGQMPSEFILVDAALKLAAMSTPTSQIPIEMLDEELFSVIQSYKPINQHLIYPLQVLETLATVFTEGSGRGLCKRIIAVVKASNVLGLSFSEAFDKQAIELLQLLSLKAQESFEEANLLVRTHVMPAASIAQILAESFLKGLLAAHRGGYMDSQKEEGPAPLLWRFSDFLKWAELCPSEPEVGHALMRLVITGQEIPLACEVELLILSHHFYKSSECLDGVDVLVALAATRVEAYVSEGDFACLARLITGVGNFYDLNFILGILIENGQLGLLLQKYSAAANTTAATVEADRGFRMAVLTSLNHFNPYDLDAFAMVYNHFDMKHETASLLESRAEQASLQWFECYDRDQNEDLLESMRYYIEAAEVHSSIDAGNKTRRACAQASLVSLQIRIPDSKWLHLSETNARRALVEQSRFLEALIVAEAYGLNQPTEWALVLWNQMLNPELTEMFVAEFVAVLPLQPSMLIELARFYRAEVAARGDQSQFSVWLTGGGLPAEWAKYLGRSFRSLLKRTRDLLLRLQLATSATGFTDVVDACMRALDRVPDTAAPLVLRKGHGGAYLPLM</sequence>
<feature type="domain" description="Spatacsin C-terminal" evidence="2">
    <location>
        <begin position="2829"/>
        <end position="3120"/>
    </location>
</feature>
<dbReference type="GO" id="GO:0016787">
    <property type="term" value="F:hydrolase activity"/>
    <property type="evidence" value="ECO:0007669"/>
    <property type="project" value="UniProtKB-KW"/>
</dbReference>
<dbReference type="Proteomes" id="UP000436088">
    <property type="component" value="Unassembled WGS sequence"/>
</dbReference>
<reference evidence="3" key="1">
    <citation type="submission" date="2019-09" db="EMBL/GenBank/DDBJ databases">
        <title>Draft genome information of white flower Hibiscus syriacus.</title>
        <authorList>
            <person name="Kim Y.-M."/>
        </authorList>
    </citation>
    <scope>NUCLEOTIDE SEQUENCE [LARGE SCALE GENOMIC DNA]</scope>
    <source>
        <strain evidence="3">YM2019G1</strain>
    </source>
</reference>
<evidence type="ECO:0000313" key="3">
    <source>
        <dbReference type="EMBL" id="KAE8701108.1"/>
    </source>
</evidence>